<feature type="domain" description="Protein kinase" evidence="9">
    <location>
        <begin position="9"/>
        <end position="306"/>
    </location>
</feature>
<evidence type="ECO:0000256" key="5">
    <source>
        <dbReference type="ARBA" id="ARBA00022741"/>
    </source>
</evidence>
<keyword evidence="11" id="KW-1185">Reference proteome</keyword>
<keyword evidence="4" id="KW-0808">Transferase</keyword>
<name>A0A8C5MV04_9ANUR</name>
<dbReference type="OrthoDB" id="10013850at2759"/>
<dbReference type="SUPFAM" id="SSF56112">
    <property type="entry name" value="Protein kinase-like (PK-like)"/>
    <property type="match status" value="1"/>
</dbReference>
<dbReference type="AlphaFoldDB" id="A0A8C5MV04"/>
<dbReference type="InterPro" id="IPR000719">
    <property type="entry name" value="Prot_kinase_dom"/>
</dbReference>
<evidence type="ECO:0000259" key="9">
    <source>
        <dbReference type="PROSITE" id="PS50011"/>
    </source>
</evidence>
<dbReference type="InterPro" id="IPR051180">
    <property type="entry name" value="IKK"/>
</dbReference>
<evidence type="ECO:0000256" key="7">
    <source>
        <dbReference type="ARBA" id="ARBA00022840"/>
    </source>
</evidence>
<dbReference type="Gene3D" id="1.20.1270.420">
    <property type="match status" value="1"/>
</dbReference>
<keyword evidence="6" id="KW-0418">Kinase</keyword>
<dbReference type="PANTHER" id="PTHR22969">
    <property type="entry name" value="IKB KINASE"/>
    <property type="match status" value="1"/>
</dbReference>
<comment type="subcellular location">
    <subcellularLocation>
        <location evidence="1">Cytoplasm</location>
    </subcellularLocation>
</comment>
<dbReference type="PROSITE" id="PS50011">
    <property type="entry name" value="PROTEIN_KINASE_DOM"/>
    <property type="match status" value="1"/>
</dbReference>
<evidence type="ECO:0000256" key="8">
    <source>
        <dbReference type="PROSITE-ProRule" id="PRU10141"/>
    </source>
</evidence>
<evidence type="ECO:0000256" key="4">
    <source>
        <dbReference type="ARBA" id="ARBA00022679"/>
    </source>
</evidence>
<dbReference type="InterPro" id="IPR041087">
    <property type="entry name" value="TBK1_ULD"/>
</dbReference>
<dbReference type="Ensembl" id="ENSLLET00000018035.1">
    <property type="protein sequence ID" value="ENSLLEP00000017377.1"/>
    <property type="gene ID" value="ENSLLEG00000011050.1"/>
</dbReference>
<reference evidence="10" key="2">
    <citation type="submission" date="2025-09" db="UniProtKB">
        <authorList>
            <consortium name="Ensembl"/>
        </authorList>
    </citation>
    <scope>IDENTIFICATION</scope>
</reference>
<organism evidence="10 11">
    <name type="scientific">Leptobrachium leishanense</name>
    <name type="common">Leishan spiny toad</name>
    <dbReference type="NCBI Taxonomy" id="445787"/>
    <lineage>
        <taxon>Eukaryota</taxon>
        <taxon>Metazoa</taxon>
        <taxon>Chordata</taxon>
        <taxon>Craniata</taxon>
        <taxon>Vertebrata</taxon>
        <taxon>Euteleostomi</taxon>
        <taxon>Amphibia</taxon>
        <taxon>Batrachia</taxon>
        <taxon>Anura</taxon>
        <taxon>Pelobatoidea</taxon>
        <taxon>Megophryidae</taxon>
        <taxon>Leptobrachium</taxon>
    </lineage>
</organism>
<dbReference type="Gene3D" id="3.10.20.90">
    <property type="entry name" value="Phosphatidylinositol 3-kinase Catalytic Subunit, Chain A, domain 1"/>
    <property type="match status" value="1"/>
</dbReference>
<dbReference type="Gene3D" id="1.10.510.10">
    <property type="entry name" value="Transferase(Phosphotransferase) domain 1"/>
    <property type="match status" value="1"/>
</dbReference>
<gene>
    <name evidence="10" type="primary">IKBKE</name>
</gene>
<keyword evidence="7 8" id="KW-0067">ATP-binding</keyword>
<dbReference type="SMART" id="SM00220">
    <property type="entry name" value="S_TKc"/>
    <property type="match status" value="1"/>
</dbReference>
<keyword evidence="2" id="KW-0963">Cytoplasm</keyword>
<dbReference type="InterPro" id="IPR011009">
    <property type="entry name" value="Kinase-like_dom_sf"/>
</dbReference>
<protein>
    <submittedName>
        <fullName evidence="10">Inhibitor of nuclear factor kappa B kinase subunit epsilon</fullName>
    </submittedName>
</protein>
<dbReference type="PANTHER" id="PTHR22969:SF10">
    <property type="entry name" value="INHIBITOR OF NUCLEAR FACTOR KAPPA-B KINASE SUBUNIT EPSILON"/>
    <property type="match status" value="1"/>
</dbReference>
<dbReference type="FunFam" id="1.10.510.10:FF:000100">
    <property type="entry name" value="inhibitor of nuclear factor kappa-B kinase subunit epsilon"/>
    <property type="match status" value="1"/>
</dbReference>
<evidence type="ECO:0000313" key="11">
    <source>
        <dbReference type="Proteomes" id="UP000694569"/>
    </source>
</evidence>
<evidence type="ECO:0000256" key="2">
    <source>
        <dbReference type="ARBA" id="ARBA00022490"/>
    </source>
</evidence>
<dbReference type="GO" id="GO:0006950">
    <property type="term" value="P:response to stress"/>
    <property type="evidence" value="ECO:0007669"/>
    <property type="project" value="UniProtKB-ARBA"/>
</dbReference>
<dbReference type="FunFam" id="3.30.200.20:FF:000106">
    <property type="entry name" value="serine/threonine-protein kinase TBK1 isoform X1"/>
    <property type="match status" value="1"/>
</dbReference>
<dbReference type="Proteomes" id="UP000694569">
    <property type="component" value="Unplaced"/>
</dbReference>
<dbReference type="PROSITE" id="PS00107">
    <property type="entry name" value="PROTEIN_KINASE_ATP"/>
    <property type="match status" value="1"/>
</dbReference>
<keyword evidence="5 8" id="KW-0547">Nucleotide-binding</keyword>
<dbReference type="Pfam" id="PF18394">
    <property type="entry name" value="TBK1_CCD1"/>
    <property type="match status" value="1"/>
</dbReference>
<evidence type="ECO:0000256" key="6">
    <source>
        <dbReference type="ARBA" id="ARBA00022777"/>
    </source>
</evidence>
<accession>A0A8C5MV04</accession>
<dbReference type="GeneTree" id="ENSGT00950000182937"/>
<dbReference type="Pfam" id="PF00069">
    <property type="entry name" value="Pkinase"/>
    <property type="match status" value="1"/>
</dbReference>
<dbReference type="InterPro" id="IPR017441">
    <property type="entry name" value="Protein_kinase_ATP_BS"/>
</dbReference>
<dbReference type="Gene3D" id="3.30.200.20">
    <property type="entry name" value="Phosphorylase Kinase, domain 1"/>
    <property type="match status" value="1"/>
</dbReference>
<dbReference type="Pfam" id="PF18396">
    <property type="entry name" value="TBK1_ULD"/>
    <property type="match status" value="1"/>
</dbReference>
<proteinExistence type="predicted"/>
<evidence type="ECO:0000313" key="10">
    <source>
        <dbReference type="Ensembl" id="ENSLLEP00000017377.1"/>
    </source>
</evidence>
<dbReference type="GO" id="GO:0004674">
    <property type="term" value="F:protein serine/threonine kinase activity"/>
    <property type="evidence" value="ECO:0007669"/>
    <property type="project" value="UniProtKB-KW"/>
</dbReference>
<dbReference type="GO" id="GO:0045089">
    <property type="term" value="P:positive regulation of innate immune response"/>
    <property type="evidence" value="ECO:0007669"/>
    <property type="project" value="UniProtKB-ARBA"/>
</dbReference>
<reference evidence="10" key="1">
    <citation type="submission" date="2025-08" db="UniProtKB">
        <authorList>
            <consortium name="Ensembl"/>
        </authorList>
    </citation>
    <scope>IDENTIFICATION</scope>
</reference>
<dbReference type="GO" id="GO:0009967">
    <property type="term" value="P:positive regulation of signal transduction"/>
    <property type="evidence" value="ECO:0007669"/>
    <property type="project" value="UniProtKB-ARBA"/>
</dbReference>
<feature type="binding site" evidence="8">
    <location>
        <position position="38"/>
    </location>
    <ligand>
        <name>ATP</name>
        <dbReference type="ChEBI" id="CHEBI:30616"/>
    </ligand>
</feature>
<sequence>MPSTPNYLWELDDILGQGATASVYKARNKKSGEVVAVKVFNNLSYQRPPEVQMREFEMLRKLNHVNIVKLFAVEHTGNSRQKVLVMEYCSSGSLLSVLEEPENAFGLSESEFHIVVQCVVAGMNHLRQNGVLHRDIKPGNIMRVIGEDGKSIYKLSDFGAARELEDDEKFVSIYGTEEYLHPDMYERAVLRKPQQKVYGVTVDLWSIGVTFYHASSGRLPFIPYGGTRRNKETMYKITTEKPPGAIAGVQKKENGPIDWTYELPINCQLSVGIKTQLEDILPNILEADQEKCWGFDKFFAEANKMLERVDIHVFSLPGASLHRIYVHPHNTLSKFIEEVFKYTSMAPECQTYFYEGHHYSMNPTLEVQVLPKTTEQYPLIVVSSEIQSTKGVIFKDPASDYPRFLPSVNVSGDYITAKNVLSAVHQTLRVARSLLQCQEYMLRGTYWLIESMKEQSRRILDKKAAIISILNCLVSIENRIKRLHSSVYKGNPEALAMPEQGESHWKMQSIGNILSSCSNGADKENLLGHLLLEVIKEQDHIRQETSINRMEHCLERMKQIFKQFNKRRQQSHLAYNEEQIHKLDKVNLGNLAKKVLSVFQEEIVLIYQMALTEHVIRMKTIFEIQNHLGQVSGYLAEGIRDLRCYEDSVTHTLDKLCQMFQQECLVLSNHSSPLNINSHEVKDDLMIRMLELRDQMKNVTYELEQNNSLIERLGVPSSSSSQAT</sequence>
<dbReference type="GO" id="GO:0010628">
    <property type="term" value="P:positive regulation of gene expression"/>
    <property type="evidence" value="ECO:0007669"/>
    <property type="project" value="UniProtKB-ARBA"/>
</dbReference>
<dbReference type="InterPro" id="IPR041309">
    <property type="entry name" value="TBK1_CC1"/>
</dbReference>
<dbReference type="FunFam" id="3.10.20.90:FF:000112">
    <property type="entry name" value="TANK binding kinase TBK1"/>
    <property type="match status" value="1"/>
</dbReference>
<evidence type="ECO:0000256" key="1">
    <source>
        <dbReference type="ARBA" id="ARBA00004496"/>
    </source>
</evidence>
<dbReference type="GO" id="GO:0005524">
    <property type="term" value="F:ATP binding"/>
    <property type="evidence" value="ECO:0007669"/>
    <property type="project" value="UniProtKB-UniRule"/>
</dbReference>
<keyword evidence="3" id="KW-0723">Serine/threonine-protein kinase</keyword>
<dbReference type="GO" id="GO:0005737">
    <property type="term" value="C:cytoplasm"/>
    <property type="evidence" value="ECO:0007669"/>
    <property type="project" value="UniProtKB-SubCell"/>
</dbReference>
<evidence type="ECO:0000256" key="3">
    <source>
        <dbReference type="ARBA" id="ARBA00022527"/>
    </source>
</evidence>